<proteinExistence type="predicted"/>
<dbReference type="Pfam" id="PF00646">
    <property type="entry name" value="F-box"/>
    <property type="match status" value="1"/>
</dbReference>
<dbReference type="InParanoid" id="E3LJR7"/>
<protein>
    <recommendedName>
        <fullName evidence="1">F-box domain-containing protein</fullName>
    </recommendedName>
</protein>
<name>E3LJR7_CAERE</name>
<dbReference type="HOGENOM" id="CLU_030831_0_2_1"/>
<evidence type="ECO:0000259" key="1">
    <source>
        <dbReference type="PROSITE" id="PS50181"/>
    </source>
</evidence>
<dbReference type="eggNOG" id="ENOG502TJX5">
    <property type="taxonomic scope" value="Eukaryota"/>
</dbReference>
<reference evidence="2" key="1">
    <citation type="submission" date="2007-07" db="EMBL/GenBank/DDBJ databases">
        <title>PCAP assembly of the Caenorhabditis remanei genome.</title>
        <authorList>
            <consortium name="The Caenorhabditis remanei Sequencing Consortium"/>
            <person name="Wilson R.K."/>
        </authorList>
    </citation>
    <scope>NUCLEOTIDE SEQUENCE [LARGE SCALE GENOMIC DNA]</scope>
    <source>
        <strain evidence="2">PB4641</strain>
    </source>
</reference>
<dbReference type="InterPro" id="IPR040161">
    <property type="entry name" value="FB224"/>
</dbReference>
<dbReference type="AlphaFoldDB" id="E3LJR7"/>
<organism evidence="3">
    <name type="scientific">Caenorhabditis remanei</name>
    <name type="common">Caenorhabditis vulgaris</name>
    <dbReference type="NCBI Taxonomy" id="31234"/>
    <lineage>
        <taxon>Eukaryota</taxon>
        <taxon>Metazoa</taxon>
        <taxon>Ecdysozoa</taxon>
        <taxon>Nematoda</taxon>
        <taxon>Chromadorea</taxon>
        <taxon>Rhabditida</taxon>
        <taxon>Rhabditina</taxon>
        <taxon>Rhabditomorpha</taxon>
        <taxon>Rhabditoidea</taxon>
        <taxon>Rhabditidae</taxon>
        <taxon>Peloderinae</taxon>
        <taxon>Caenorhabditis</taxon>
    </lineage>
</organism>
<dbReference type="GO" id="GO:0045087">
    <property type="term" value="P:innate immune response"/>
    <property type="evidence" value="ECO:0007669"/>
    <property type="project" value="TreeGrafter"/>
</dbReference>
<dbReference type="InterPro" id="IPR002900">
    <property type="entry name" value="DUF38/FTH_CAE_spp"/>
</dbReference>
<evidence type="ECO:0000313" key="2">
    <source>
        <dbReference type="EMBL" id="EFO99748.1"/>
    </source>
</evidence>
<dbReference type="OrthoDB" id="5904563at2759"/>
<sequence length="326" mass="37997">MPTLLDIPDLVMRRILKDADFKQIFRLRKVCSPLRTFLDLTLQPDIQLEWIQLSAITNGMSCYMGTNVDDYKNKKYDKQRTASFVLVDTDMEQWQDLAMILRYQKSSLKFLKLMCSLEENMDGYDKFLEFFMTILSNNETQLRVSNLKMHAMNQTQVLRVLPYLDPKTLVSISIENSMVFDTRGGDMEIDEIVQTEQYQKAKGLYILGCDTNASIFQMSHFNDLTVSLKSFSTSGVLHAKEKLIDLSINFRYEIRYHEFEDIDGLTVSLGQPTESNDRQDIWIINLPNADQQILAINHCVESNYFVLNRRIKGPPNRLARFPLFYE</sequence>
<feature type="domain" description="F-box" evidence="1">
    <location>
        <begin position="1"/>
        <end position="53"/>
    </location>
</feature>
<accession>E3LJR7</accession>
<evidence type="ECO:0000313" key="3">
    <source>
        <dbReference type="Proteomes" id="UP000008281"/>
    </source>
</evidence>
<dbReference type="InterPro" id="IPR001810">
    <property type="entry name" value="F-box_dom"/>
</dbReference>
<dbReference type="Proteomes" id="UP000008281">
    <property type="component" value="Unassembled WGS sequence"/>
</dbReference>
<dbReference type="EMBL" id="DS268410">
    <property type="protein sequence ID" value="EFO99748.1"/>
    <property type="molecule type" value="Genomic_DNA"/>
</dbReference>
<dbReference type="PROSITE" id="PS50181">
    <property type="entry name" value="FBOX"/>
    <property type="match status" value="1"/>
</dbReference>
<gene>
    <name evidence="2" type="ORF">CRE_18746</name>
</gene>
<dbReference type="Pfam" id="PF01827">
    <property type="entry name" value="FTH"/>
    <property type="match status" value="1"/>
</dbReference>
<dbReference type="OMA" id="EANTFME"/>
<dbReference type="PANTHER" id="PTHR23015:SF4">
    <property type="entry name" value="DUF38 DOMAIN-CONTAINING PROTEIN-RELATED"/>
    <property type="match status" value="1"/>
</dbReference>
<keyword evidence="3" id="KW-1185">Reference proteome</keyword>
<dbReference type="PANTHER" id="PTHR23015">
    <property type="entry name" value="UNCHARACTERIZED C.ELEGANS PROTEIN"/>
    <property type="match status" value="1"/>
</dbReference>